<dbReference type="Ensembl" id="ENSCABT00000003479.1">
    <property type="protein sequence ID" value="ENSCABP00000003205.1"/>
    <property type="gene ID" value="ENSCABG00000002460.1"/>
</dbReference>
<dbReference type="InterPro" id="IPR049587">
    <property type="entry name" value="TNK-like_SAM"/>
</dbReference>
<reference evidence="9" key="2">
    <citation type="submission" date="2025-09" db="UniProtKB">
        <authorList>
            <consortium name="Ensembl"/>
        </authorList>
    </citation>
    <scope>IDENTIFICATION</scope>
</reference>
<evidence type="ECO:0000256" key="1">
    <source>
        <dbReference type="ARBA" id="ARBA00011903"/>
    </source>
</evidence>
<dbReference type="Pfam" id="PF22931">
    <property type="entry name" value="SAM_TNK"/>
    <property type="match status" value="1"/>
</dbReference>
<dbReference type="AlphaFoldDB" id="A0A8C0G3H2"/>
<dbReference type="GO" id="GO:0004715">
    <property type="term" value="F:non-membrane spanning protein tyrosine kinase activity"/>
    <property type="evidence" value="ECO:0007669"/>
    <property type="project" value="UniProtKB-EC"/>
</dbReference>
<dbReference type="CDD" id="cd09539">
    <property type="entry name" value="SAM_TNK-like"/>
    <property type="match status" value="1"/>
</dbReference>
<dbReference type="GO" id="GO:0005524">
    <property type="term" value="F:ATP binding"/>
    <property type="evidence" value="ECO:0007669"/>
    <property type="project" value="UniProtKB-KW"/>
</dbReference>
<keyword evidence="10" id="KW-1185">Reference proteome</keyword>
<dbReference type="Proteomes" id="UP000694404">
    <property type="component" value="Unplaced"/>
</dbReference>
<organism evidence="9 10">
    <name type="scientific">Chelonoidis abingdonii</name>
    <name type="common">Abingdon island giant tortoise</name>
    <name type="synonym">Testudo abingdonii</name>
    <dbReference type="NCBI Taxonomy" id="106734"/>
    <lineage>
        <taxon>Eukaryota</taxon>
        <taxon>Metazoa</taxon>
        <taxon>Chordata</taxon>
        <taxon>Craniata</taxon>
        <taxon>Vertebrata</taxon>
        <taxon>Euteleostomi</taxon>
        <taxon>Archelosauria</taxon>
        <taxon>Testudinata</taxon>
        <taxon>Testudines</taxon>
        <taxon>Cryptodira</taxon>
        <taxon>Durocryptodira</taxon>
        <taxon>Testudinoidea</taxon>
        <taxon>Testudinidae</taxon>
        <taxon>Chelonoidis</taxon>
    </lineage>
</organism>
<evidence type="ECO:0000313" key="9">
    <source>
        <dbReference type="Ensembl" id="ENSCABP00000003205.1"/>
    </source>
</evidence>
<reference evidence="9" key="1">
    <citation type="submission" date="2025-08" db="UniProtKB">
        <authorList>
            <consortium name="Ensembl"/>
        </authorList>
    </citation>
    <scope>IDENTIFICATION</scope>
</reference>
<evidence type="ECO:0000256" key="2">
    <source>
        <dbReference type="ARBA" id="ARBA00022443"/>
    </source>
</evidence>
<keyword evidence="3" id="KW-0808">Transferase</keyword>
<dbReference type="InterPro" id="IPR055175">
    <property type="entry name" value="ACK/TNK-like_SAM"/>
</dbReference>
<feature type="domain" description="ACK/TNK-like SAM" evidence="8">
    <location>
        <begin position="10"/>
        <end position="54"/>
    </location>
</feature>
<accession>A0A8C0G3H2</accession>
<proteinExistence type="predicted"/>
<name>A0A8C0G3H2_CHEAB</name>
<keyword evidence="4" id="KW-0547">Nucleotide-binding</keyword>
<evidence type="ECO:0000256" key="3">
    <source>
        <dbReference type="ARBA" id="ARBA00022679"/>
    </source>
</evidence>
<dbReference type="GeneTree" id="ENSGT01030000234826"/>
<protein>
    <recommendedName>
        <fullName evidence="1">non-specific protein-tyrosine kinase</fullName>
        <ecNumber evidence="1">2.7.10.2</ecNumber>
    </recommendedName>
</protein>
<dbReference type="EC" id="2.7.10.2" evidence="1"/>
<keyword evidence="7" id="KW-0829">Tyrosine-protein kinase</keyword>
<dbReference type="OMA" id="SWMSKGH"/>
<sequence>MAPDDGTDWLLALLTEIQLEQFYLKIRDELHVTRLGHFDYVKPADLDQIGMGRPGRYWGQLAGAVGQE</sequence>
<evidence type="ECO:0000313" key="10">
    <source>
        <dbReference type="Proteomes" id="UP000694404"/>
    </source>
</evidence>
<evidence type="ECO:0000256" key="4">
    <source>
        <dbReference type="ARBA" id="ARBA00022741"/>
    </source>
</evidence>
<evidence type="ECO:0000256" key="7">
    <source>
        <dbReference type="ARBA" id="ARBA00023137"/>
    </source>
</evidence>
<keyword evidence="2" id="KW-0728">SH3 domain</keyword>
<evidence type="ECO:0000259" key="8">
    <source>
        <dbReference type="Pfam" id="PF22931"/>
    </source>
</evidence>
<keyword evidence="5" id="KW-0418">Kinase</keyword>
<keyword evidence="6" id="KW-0067">ATP-binding</keyword>
<evidence type="ECO:0000256" key="5">
    <source>
        <dbReference type="ARBA" id="ARBA00022777"/>
    </source>
</evidence>
<evidence type="ECO:0000256" key="6">
    <source>
        <dbReference type="ARBA" id="ARBA00022840"/>
    </source>
</evidence>